<dbReference type="GO" id="GO:0005366">
    <property type="term" value="F:myo-inositol:proton symporter activity"/>
    <property type="evidence" value="ECO:0007669"/>
    <property type="project" value="TreeGrafter"/>
</dbReference>
<keyword evidence="3 6" id="KW-0812">Transmembrane</keyword>
<reference evidence="8 9" key="2">
    <citation type="submission" date="2018-11" db="EMBL/GenBank/DDBJ databases">
        <authorList>
            <consortium name="Pathogen Informatics"/>
        </authorList>
    </citation>
    <scope>NUCLEOTIDE SEQUENCE [LARGE SCALE GENOMIC DNA]</scope>
</reference>
<dbReference type="AlphaFoldDB" id="A0A183DL47"/>
<keyword evidence="5 6" id="KW-0472">Membrane</keyword>
<keyword evidence="9" id="KW-1185">Reference proteome</keyword>
<evidence type="ECO:0000256" key="5">
    <source>
        <dbReference type="ARBA" id="ARBA00023136"/>
    </source>
</evidence>
<dbReference type="EMBL" id="UYRT01030937">
    <property type="protein sequence ID" value="VDK72391.1"/>
    <property type="molecule type" value="Genomic_DNA"/>
</dbReference>
<organism evidence="10">
    <name type="scientific">Gongylonema pulchrum</name>
    <dbReference type="NCBI Taxonomy" id="637853"/>
    <lineage>
        <taxon>Eukaryota</taxon>
        <taxon>Metazoa</taxon>
        <taxon>Ecdysozoa</taxon>
        <taxon>Nematoda</taxon>
        <taxon>Chromadorea</taxon>
        <taxon>Rhabditida</taxon>
        <taxon>Spirurina</taxon>
        <taxon>Spiruromorpha</taxon>
        <taxon>Spiruroidea</taxon>
        <taxon>Gongylonematidae</taxon>
        <taxon>Gongylonema</taxon>
    </lineage>
</organism>
<dbReference type="InterPro" id="IPR005828">
    <property type="entry name" value="MFS_sugar_transport-like"/>
</dbReference>
<reference evidence="10" key="1">
    <citation type="submission" date="2016-06" db="UniProtKB">
        <authorList>
            <consortium name="WormBaseParasite"/>
        </authorList>
    </citation>
    <scope>IDENTIFICATION</scope>
</reference>
<sequence length="105" mass="11801">MITFGLMASNIIAGGFSYVDPTNVGWRLMFAFAALPGVVQFVGFVFLPESPRWLYQMKQKEKARKVLKKIYNGHEEWVNYEIAENAKSVESERNAKALVGGEPVS</sequence>
<dbReference type="PANTHER" id="PTHR48020:SF12">
    <property type="entry name" value="PROTON MYO-INOSITOL COTRANSPORTER"/>
    <property type="match status" value="1"/>
</dbReference>
<dbReference type="Pfam" id="PF00083">
    <property type="entry name" value="Sugar_tr"/>
    <property type="match status" value="1"/>
</dbReference>
<evidence type="ECO:0000313" key="8">
    <source>
        <dbReference type="EMBL" id="VDK72391.1"/>
    </source>
</evidence>
<evidence type="ECO:0000313" key="9">
    <source>
        <dbReference type="Proteomes" id="UP000271098"/>
    </source>
</evidence>
<evidence type="ECO:0000313" key="10">
    <source>
        <dbReference type="WBParaSite" id="GPUH_0000944901-mRNA-1"/>
    </source>
</evidence>
<dbReference type="SUPFAM" id="SSF103473">
    <property type="entry name" value="MFS general substrate transporter"/>
    <property type="match status" value="1"/>
</dbReference>
<keyword evidence="2" id="KW-0813">Transport</keyword>
<gene>
    <name evidence="8" type="ORF">GPUH_LOCUS9442</name>
</gene>
<dbReference type="InterPro" id="IPR050814">
    <property type="entry name" value="Myo-inositol_Transporter"/>
</dbReference>
<dbReference type="PANTHER" id="PTHR48020">
    <property type="entry name" value="PROTON MYO-INOSITOL COTRANSPORTER"/>
    <property type="match status" value="1"/>
</dbReference>
<evidence type="ECO:0000256" key="1">
    <source>
        <dbReference type="ARBA" id="ARBA00004141"/>
    </source>
</evidence>
<dbReference type="InterPro" id="IPR036259">
    <property type="entry name" value="MFS_trans_sf"/>
</dbReference>
<dbReference type="PROSITE" id="PS50850">
    <property type="entry name" value="MFS"/>
    <property type="match status" value="1"/>
</dbReference>
<evidence type="ECO:0000256" key="6">
    <source>
        <dbReference type="SAM" id="Phobius"/>
    </source>
</evidence>
<feature type="domain" description="Major facilitator superfamily (MFS) profile" evidence="7">
    <location>
        <begin position="1"/>
        <end position="105"/>
    </location>
</feature>
<dbReference type="OrthoDB" id="433512at2759"/>
<dbReference type="InterPro" id="IPR020846">
    <property type="entry name" value="MFS_dom"/>
</dbReference>
<dbReference type="Gene3D" id="1.20.1250.20">
    <property type="entry name" value="MFS general substrate transporter like domains"/>
    <property type="match status" value="1"/>
</dbReference>
<proteinExistence type="predicted"/>
<accession>A0A183DL47</accession>
<dbReference type="Proteomes" id="UP000271098">
    <property type="component" value="Unassembled WGS sequence"/>
</dbReference>
<evidence type="ECO:0000256" key="3">
    <source>
        <dbReference type="ARBA" id="ARBA00022692"/>
    </source>
</evidence>
<evidence type="ECO:0000259" key="7">
    <source>
        <dbReference type="PROSITE" id="PS50850"/>
    </source>
</evidence>
<dbReference type="GO" id="GO:0016324">
    <property type="term" value="C:apical plasma membrane"/>
    <property type="evidence" value="ECO:0007669"/>
    <property type="project" value="TreeGrafter"/>
</dbReference>
<comment type="subcellular location">
    <subcellularLocation>
        <location evidence="1">Membrane</location>
        <topology evidence="1">Multi-pass membrane protein</topology>
    </subcellularLocation>
</comment>
<keyword evidence="4 6" id="KW-1133">Transmembrane helix</keyword>
<dbReference type="WBParaSite" id="GPUH_0000944901-mRNA-1">
    <property type="protein sequence ID" value="GPUH_0000944901-mRNA-1"/>
    <property type="gene ID" value="GPUH_0000944901"/>
</dbReference>
<evidence type="ECO:0000256" key="4">
    <source>
        <dbReference type="ARBA" id="ARBA00022989"/>
    </source>
</evidence>
<evidence type="ECO:0000256" key="2">
    <source>
        <dbReference type="ARBA" id="ARBA00022448"/>
    </source>
</evidence>
<protein>
    <submittedName>
        <fullName evidence="10">MFS domain-containing protein</fullName>
    </submittedName>
</protein>
<name>A0A183DL47_9BILA</name>
<feature type="transmembrane region" description="Helical" evidence="6">
    <location>
        <begin position="26"/>
        <end position="47"/>
    </location>
</feature>